<comment type="catalytic activity">
    <reaction evidence="2">
        <text>chorismate + L-glutamine = anthranilate + pyruvate + L-glutamate + H(+)</text>
        <dbReference type="Rhea" id="RHEA:21732"/>
        <dbReference type="ChEBI" id="CHEBI:15361"/>
        <dbReference type="ChEBI" id="CHEBI:15378"/>
        <dbReference type="ChEBI" id="CHEBI:16567"/>
        <dbReference type="ChEBI" id="CHEBI:29748"/>
        <dbReference type="ChEBI" id="CHEBI:29985"/>
        <dbReference type="ChEBI" id="CHEBI:58359"/>
        <dbReference type="EC" id="4.1.3.27"/>
    </reaction>
</comment>
<keyword evidence="1" id="KW-0315">Glutamine amidotransferase</keyword>
<feature type="domain" description="Chorismate-utilising enzyme C-terminal" evidence="4">
    <location>
        <begin position="242"/>
        <end position="493"/>
    </location>
</feature>
<dbReference type="OrthoDB" id="9803598at2"/>
<dbReference type="PROSITE" id="PS51273">
    <property type="entry name" value="GATASE_TYPE_1"/>
    <property type="match status" value="1"/>
</dbReference>
<comment type="pathway">
    <text evidence="2">Amino-acid biosynthesis; L-tryptophan biosynthesis; L-tryptophan from chorismate: step 1/5.</text>
</comment>
<evidence type="ECO:0000256" key="1">
    <source>
        <dbReference type="ARBA" id="ARBA00022962"/>
    </source>
</evidence>
<dbReference type="SUPFAM" id="SSF52317">
    <property type="entry name" value="Class I glutamine amidotransferase-like"/>
    <property type="match status" value="1"/>
</dbReference>
<dbReference type="eggNOG" id="COG0147">
    <property type="taxonomic scope" value="Bacteria"/>
</dbReference>
<dbReference type="STRING" id="1173020.Cha6605_1485"/>
<sequence>MFNPTCYTTQGKIHVSRSSKEISIDLATKEVLARLDSQRGGLLTSNYEYPGRYKKWAIGFVNPPLEISTREDTFSIKALNQRGLILISYLSDRLANCPALEIQDRDLALVTGFIRPTTQVFTEEERSKQPSVFSLIREVMFAFNSSDDEYLGLYGAFGYDLVFQFEKMTKKLPRSTDARDLVLYLPDELTIVDYQRQQAFQLQYDFEIDGQTNRDLPRTGEYIDYRGQQLALTKTADHAPGEYAAKVETALDYFRRGDLFEVVTSQSFFESCDIPPVTLFETLQKINPSPFSFILNLGGEYIVGASPEMFVRVEDRRVETCPISGTIRRGSNSIEDATNILELLNSRKDESELTMCTDVDRNDKSRICQPGSVKVLSRRQIELYSHLIHTVDHVEGLLRPEFDAIDAFLSHLWAVTVTGAPKKAAMEFLEQHERSARRWYGGAVGYLTFKGDLNTGLILRTVELKDSIAQVRVGATLLYDSIPAAEEAETLLKGAAAFQTLKSAKVSSAKQNPHAAIEHHADLKNMHIVVEHHPALTQAHQRVLLIDYEDSFVHTLANYLRQCGVTVTTLRHGFCEQVFDRLQPDLVVLSPGPGKPSDFGITATIQACVKRQIPIFGVCLGLQSIVEAYGGELGVLDYPQHGKSSRIQITDPESILFQGLPTAFDAGRYHSLYAIPDCLPSQLQVTAVTEDGTIMAIEHQNLPIAAVQFHPESIMTLMGDVGLGIIKNVINAYTNPVVFKQVETLTNSKSLQELSIN</sequence>
<evidence type="ECO:0000259" key="3">
    <source>
        <dbReference type="Pfam" id="PF00117"/>
    </source>
</evidence>
<dbReference type="InterPro" id="IPR015890">
    <property type="entry name" value="Chorismate_C"/>
</dbReference>
<keyword evidence="2" id="KW-0028">Amino-acid biosynthesis</keyword>
<dbReference type="PATRIC" id="fig|1173020.3.peg.1713"/>
<dbReference type="PRINTS" id="PR00099">
    <property type="entry name" value="CPSGATASE"/>
</dbReference>
<evidence type="ECO:0000259" key="5">
    <source>
        <dbReference type="Pfam" id="PF04715"/>
    </source>
</evidence>
<dbReference type="PANTHER" id="PTHR11236:SF9">
    <property type="entry name" value="ANTHRANILATE SYNTHASE COMPONENT 1"/>
    <property type="match status" value="1"/>
</dbReference>
<dbReference type="NCBIfam" id="NF010081">
    <property type="entry name" value="PRK13566.1"/>
    <property type="match status" value="1"/>
</dbReference>
<dbReference type="NCBIfam" id="TIGR01815">
    <property type="entry name" value="TrpE-clade3"/>
    <property type="match status" value="1"/>
</dbReference>
<dbReference type="PANTHER" id="PTHR11236">
    <property type="entry name" value="AMINOBENZOATE/ANTHRANILATE SYNTHASE"/>
    <property type="match status" value="1"/>
</dbReference>
<reference evidence="6 7" key="1">
    <citation type="submission" date="2012-05" db="EMBL/GenBank/DDBJ databases">
        <title>Finished chromosome of genome of Chamaesiphon sp. PCC 6605.</title>
        <authorList>
            <consortium name="US DOE Joint Genome Institute"/>
            <person name="Gugger M."/>
            <person name="Coursin T."/>
            <person name="Rippka R."/>
            <person name="Tandeau De Marsac N."/>
            <person name="Huntemann M."/>
            <person name="Wei C.-L."/>
            <person name="Han J."/>
            <person name="Detter J.C."/>
            <person name="Han C."/>
            <person name="Tapia R."/>
            <person name="Chen A."/>
            <person name="Kyrpides N."/>
            <person name="Mavromatis K."/>
            <person name="Markowitz V."/>
            <person name="Szeto E."/>
            <person name="Ivanova N."/>
            <person name="Pagani I."/>
            <person name="Pati A."/>
            <person name="Goodwin L."/>
            <person name="Nordberg H.P."/>
            <person name="Cantor M.N."/>
            <person name="Hua S.X."/>
            <person name="Woyke T."/>
            <person name="Kerfeld C.A."/>
        </authorList>
    </citation>
    <scope>NUCLEOTIDE SEQUENCE [LARGE SCALE GENOMIC DNA]</scope>
    <source>
        <strain evidence="7">ATCC 27169 / PCC 6605</strain>
    </source>
</reference>
<dbReference type="GO" id="GO:0000162">
    <property type="term" value="P:L-tryptophan biosynthetic process"/>
    <property type="evidence" value="ECO:0007669"/>
    <property type="project" value="UniProtKB-UniRule"/>
</dbReference>
<feature type="domain" description="Anthranilate synthase component I N-terminal" evidence="5">
    <location>
        <begin position="32"/>
        <end position="199"/>
    </location>
</feature>
<dbReference type="InterPro" id="IPR029062">
    <property type="entry name" value="Class_I_gatase-like"/>
</dbReference>
<evidence type="ECO:0000256" key="2">
    <source>
        <dbReference type="PIRNR" id="PIRNR036934"/>
    </source>
</evidence>
<name>K9UCU8_CHAP6</name>
<evidence type="ECO:0000313" key="7">
    <source>
        <dbReference type="Proteomes" id="UP000010366"/>
    </source>
</evidence>
<proteinExistence type="predicted"/>
<dbReference type="Gene3D" id="3.40.50.880">
    <property type="match status" value="1"/>
</dbReference>
<dbReference type="InterPro" id="IPR010112">
    <property type="entry name" value="TrpE-G_bact"/>
</dbReference>
<dbReference type="Gene3D" id="3.60.120.10">
    <property type="entry name" value="Anthranilate synthase"/>
    <property type="match status" value="1"/>
</dbReference>
<dbReference type="CDD" id="cd01743">
    <property type="entry name" value="GATase1_Anthranilate_Synthase"/>
    <property type="match status" value="1"/>
</dbReference>
<dbReference type="PIRSF" id="PIRSF036934">
    <property type="entry name" value="TrpE-G"/>
    <property type="match status" value="1"/>
</dbReference>
<keyword evidence="7" id="KW-1185">Reference proteome</keyword>
<dbReference type="PRINTS" id="PR00096">
    <property type="entry name" value="GATASE"/>
</dbReference>
<dbReference type="HOGENOM" id="CLU_006493_3_0_3"/>
<dbReference type="InterPro" id="IPR005801">
    <property type="entry name" value="ADC_synthase"/>
</dbReference>
<dbReference type="InterPro" id="IPR019999">
    <property type="entry name" value="Anth_synth_I-like"/>
</dbReference>
<dbReference type="AlphaFoldDB" id="K9UCU8"/>
<protein>
    <recommendedName>
        <fullName evidence="2">Anthranilate synthase</fullName>
        <ecNumber evidence="2">4.1.3.27</ecNumber>
    </recommendedName>
</protein>
<dbReference type="Pfam" id="PF00117">
    <property type="entry name" value="GATase"/>
    <property type="match status" value="1"/>
</dbReference>
<dbReference type="KEGG" id="cmp:Cha6605_1485"/>
<evidence type="ECO:0000313" key="6">
    <source>
        <dbReference type="EMBL" id="AFY92650.1"/>
    </source>
</evidence>
<dbReference type="Pfam" id="PF00425">
    <property type="entry name" value="Chorismate_bind"/>
    <property type="match status" value="1"/>
</dbReference>
<dbReference type="GO" id="GO:0004049">
    <property type="term" value="F:anthranilate synthase activity"/>
    <property type="evidence" value="ECO:0007669"/>
    <property type="project" value="UniProtKB-UniRule"/>
</dbReference>
<dbReference type="Proteomes" id="UP000010366">
    <property type="component" value="Chromosome"/>
</dbReference>
<keyword evidence="2" id="KW-0057">Aromatic amino acid biosynthesis</keyword>
<dbReference type="UniPathway" id="UPA00035">
    <property type="reaction ID" value="UER00040"/>
</dbReference>
<dbReference type="NCBIfam" id="TIGR00566">
    <property type="entry name" value="trpG_papA"/>
    <property type="match status" value="1"/>
</dbReference>
<gene>
    <name evidence="6" type="ORF">Cha6605_1485</name>
</gene>
<keyword evidence="2" id="KW-0456">Lyase</keyword>
<dbReference type="Pfam" id="PF04715">
    <property type="entry name" value="Anth_synt_I_N"/>
    <property type="match status" value="1"/>
</dbReference>
<evidence type="ECO:0000259" key="4">
    <source>
        <dbReference type="Pfam" id="PF00425"/>
    </source>
</evidence>
<feature type="domain" description="Glutamine amidotransferase" evidence="3">
    <location>
        <begin position="544"/>
        <end position="719"/>
    </location>
</feature>
<dbReference type="PRINTS" id="PR00097">
    <property type="entry name" value="ANTSNTHASEII"/>
</dbReference>
<dbReference type="RefSeq" id="WP_015158829.1">
    <property type="nucleotide sequence ID" value="NC_019697.1"/>
</dbReference>
<dbReference type="InterPro" id="IPR017926">
    <property type="entry name" value="GATASE"/>
</dbReference>
<keyword evidence="2" id="KW-0822">Tryptophan biosynthesis</keyword>
<dbReference type="InterPro" id="IPR006221">
    <property type="entry name" value="TrpG/PapA_dom"/>
</dbReference>
<dbReference type="SUPFAM" id="SSF56322">
    <property type="entry name" value="ADC synthase"/>
    <property type="match status" value="1"/>
</dbReference>
<dbReference type="eggNOG" id="COG0512">
    <property type="taxonomic scope" value="Bacteria"/>
</dbReference>
<dbReference type="InterPro" id="IPR006805">
    <property type="entry name" value="Anth_synth_I_N"/>
</dbReference>
<dbReference type="EC" id="4.1.3.27" evidence="2"/>
<dbReference type="EMBL" id="CP003600">
    <property type="protein sequence ID" value="AFY92650.1"/>
    <property type="molecule type" value="Genomic_DNA"/>
</dbReference>
<accession>K9UCU8</accession>
<organism evidence="6 7">
    <name type="scientific">Chamaesiphon minutus (strain ATCC 27169 / PCC 6605)</name>
    <dbReference type="NCBI Taxonomy" id="1173020"/>
    <lineage>
        <taxon>Bacteria</taxon>
        <taxon>Bacillati</taxon>
        <taxon>Cyanobacteriota</taxon>
        <taxon>Cyanophyceae</taxon>
        <taxon>Gomontiellales</taxon>
        <taxon>Chamaesiphonaceae</taxon>
        <taxon>Chamaesiphon</taxon>
    </lineage>
</organism>